<gene>
    <name evidence="1" type="ORF">MKZ38_007963</name>
</gene>
<evidence type="ECO:0000313" key="2">
    <source>
        <dbReference type="Proteomes" id="UP001201980"/>
    </source>
</evidence>
<dbReference type="Proteomes" id="UP001201980">
    <property type="component" value="Unassembled WGS sequence"/>
</dbReference>
<dbReference type="AlphaFoldDB" id="A0AAD5WNV5"/>
<sequence length="82" mass="9520">MFTRMIEKRLVLPADLPRARVETWLHHVELAAEQQQRKQHSPCAPRNKAATTLNSDVLHETCHRMRLRLHLPLPPLEILGSD</sequence>
<organism evidence="1 2">
    <name type="scientific">Zalerion maritima</name>
    <dbReference type="NCBI Taxonomy" id="339359"/>
    <lineage>
        <taxon>Eukaryota</taxon>
        <taxon>Fungi</taxon>
        <taxon>Dikarya</taxon>
        <taxon>Ascomycota</taxon>
        <taxon>Pezizomycotina</taxon>
        <taxon>Sordariomycetes</taxon>
        <taxon>Lulworthiomycetidae</taxon>
        <taxon>Lulworthiales</taxon>
        <taxon>Lulworthiaceae</taxon>
        <taxon>Zalerion</taxon>
    </lineage>
</organism>
<dbReference type="EMBL" id="JAKWBI020000535">
    <property type="protein sequence ID" value="KAJ2894059.1"/>
    <property type="molecule type" value="Genomic_DNA"/>
</dbReference>
<protein>
    <submittedName>
        <fullName evidence="1">Uncharacterized protein</fullName>
    </submittedName>
</protein>
<evidence type="ECO:0000313" key="1">
    <source>
        <dbReference type="EMBL" id="KAJ2894059.1"/>
    </source>
</evidence>
<name>A0AAD5WNV5_9PEZI</name>
<accession>A0AAD5WNV5</accession>
<comment type="caution">
    <text evidence="1">The sequence shown here is derived from an EMBL/GenBank/DDBJ whole genome shotgun (WGS) entry which is preliminary data.</text>
</comment>
<keyword evidence="2" id="KW-1185">Reference proteome</keyword>
<reference evidence="1" key="1">
    <citation type="submission" date="2022-07" db="EMBL/GenBank/DDBJ databases">
        <title>Draft genome sequence of Zalerion maritima ATCC 34329, a (micro)plastics degrading marine fungus.</title>
        <authorList>
            <person name="Paco A."/>
            <person name="Goncalves M.F.M."/>
            <person name="Rocha-Santos T.A.P."/>
            <person name="Alves A."/>
        </authorList>
    </citation>
    <scope>NUCLEOTIDE SEQUENCE</scope>
    <source>
        <strain evidence="1">ATCC 34329</strain>
    </source>
</reference>
<proteinExistence type="predicted"/>